<evidence type="ECO:0000259" key="1">
    <source>
        <dbReference type="Pfam" id="PF09413"/>
    </source>
</evidence>
<dbReference type="Pfam" id="PF09413">
    <property type="entry name" value="DUF2007"/>
    <property type="match status" value="1"/>
</dbReference>
<organism evidence="2">
    <name type="scientific">Candidatus Caldatribacterium californiense</name>
    <dbReference type="NCBI Taxonomy" id="1454726"/>
    <lineage>
        <taxon>Bacteria</taxon>
        <taxon>Pseudomonadati</taxon>
        <taxon>Atribacterota</taxon>
        <taxon>Atribacteria</taxon>
        <taxon>Atribacterales</taxon>
        <taxon>Candidatus Caldatribacteriaceae</taxon>
        <taxon>Candidatus Caldatribacterium</taxon>
    </lineage>
</organism>
<dbReference type="EMBL" id="DTFV01000110">
    <property type="protein sequence ID" value="HGI31118.1"/>
    <property type="molecule type" value="Genomic_DNA"/>
</dbReference>
<dbReference type="InterPro" id="IPR018551">
    <property type="entry name" value="DUF2007"/>
</dbReference>
<reference evidence="2" key="1">
    <citation type="journal article" date="2020" name="mSystems">
        <title>Genome- and Community-Level Interaction Insights into Carbon Utilization and Element Cycling Functions of Hydrothermarchaeota in Hydrothermal Sediment.</title>
        <authorList>
            <person name="Zhou Z."/>
            <person name="Liu Y."/>
            <person name="Xu W."/>
            <person name="Pan J."/>
            <person name="Luo Z.H."/>
            <person name="Li M."/>
        </authorList>
    </citation>
    <scope>NUCLEOTIDE SEQUENCE [LARGE SCALE GENOMIC DNA]</scope>
    <source>
        <strain evidence="2">SpSt-747</strain>
    </source>
</reference>
<accession>A0A7V3YHC9</accession>
<gene>
    <name evidence="2" type="ORF">ENV30_07430</name>
</gene>
<evidence type="ECO:0000313" key="2">
    <source>
        <dbReference type="EMBL" id="HGI31118.1"/>
    </source>
</evidence>
<comment type="caution">
    <text evidence="2">The sequence shown here is derived from an EMBL/GenBank/DDBJ whole genome shotgun (WGS) entry which is preliminary data.</text>
</comment>
<name>A0A7V3YHC9_9BACT</name>
<proteinExistence type="predicted"/>
<feature type="domain" description="DUF2007" evidence="1">
    <location>
        <begin position="10"/>
        <end position="67"/>
    </location>
</feature>
<protein>
    <recommendedName>
        <fullName evidence="1">DUF2007 domain-containing protein</fullName>
    </recommendedName>
</protein>
<sequence length="77" mass="8541">MKYRTLKVVANRVEAELIRGYLEAEGIRVLLRPATSPYGGEAYFGDTGPFEVQVPEGNFARARGILAGLEERGEERV</sequence>
<dbReference type="AlphaFoldDB" id="A0A7V3YHC9"/>